<comment type="caution">
    <text evidence="1">The sequence shown here is derived from an EMBL/GenBank/DDBJ whole genome shotgun (WGS) entry which is preliminary data.</text>
</comment>
<evidence type="ECO:0000313" key="2">
    <source>
        <dbReference type="Proteomes" id="UP000309997"/>
    </source>
</evidence>
<accession>A0ACC4AMU9</accession>
<organism evidence="1 2">
    <name type="scientific">Populus alba</name>
    <name type="common">White poplar</name>
    <dbReference type="NCBI Taxonomy" id="43335"/>
    <lineage>
        <taxon>Eukaryota</taxon>
        <taxon>Viridiplantae</taxon>
        <taxon>Streptophyta</taxon>
        <taxon>Embryophyta</taxon>
        <taxon>Tracheophyta</taxon>
        <taxon>Spermatophyta</taxon>
        <taxon>Magnoliopsida</taxon>
        <taxon>eudicotyledons</taxon>
        <taxon>Gunneridae</taxon>
        <taxon>Pentapetalae</taxon>
        <taxon>rosids</taxon>
        <taxon>fabids</taxon>
        <taxon>Malpighiales</taxon>
        <taxon>Salicaceae</taxon>
        <taxon>Saliceae</taxon>
        <taxon>Populus</taxon>
    </lineage>
</organism>
<proteinExistence type="predicted"/>
<reference evidence="1 2" key="1">
    <citation type="journal article" date="2024" name="Plant Biotechnol. J.">
        <title>Genome and CRISPR/Cas9 system of a widespread forest tree (Populus alba) in the world.</title>
        <authorList>
            <person name="Liu Y.J."/>
            <person name="Jiang P.F."/>
            <person name="Han X.M."/>
            <person name="Li X.Y."/>
            <person name="Wang H.M."/>
            <person name="Wang Y.J."/>
            <person name="Wang X.X."/>
            <person name="Zeng Q.Y."/>
        </authorList>
    </citation>
    <scope>NUCLEOTIDE SEQUENCE [LARGE SCALE GENOMIC DNA]</scope>
    <source>
        <strain evidence="2">cv. PAL-ZL1</strain>
    </source>
</reference>
<name>A0ACC4AMU9_POPAL</name>
<keyword evidence="2" id="KW-1185">Reference proteome</keyword>
<protein>
    <submittedName>
        <fullName evidence="1">Uncharacterized protein</fullName>
    </submittedName>
</protein>
<dbReference type="EMBL" id="RCHU02000017">
    <property type="protein sequence ID" value="KAL3567552.1"/>
    <property type="molecule type" value="Genomic_DNA"/>
</dbReference>
<gene>
    <name evidence="1" type="ORF">D5086_030203</name>
</gene>
<sequence length="76" mass="8509">MQVAVKREERDDVGGQTAAIVTYSTIQMQKPSEGNQSREFATAGEFFPFAYLAGEEALRIPADVHLTWNIKYEVLS</sequence>
<evidence type="ECO:0000313" key="1">
    <source>
        <dbReference type="EMBL" id="KAL3567552.1"/>
    </source>
</evidence>
<dbReference type="Proteomes" id="UP000309997">
    <property type="component" value="Unassembled WGS sequence"/>
</dbReference>